<reference evidence="1 2" key="1">
    <citation type="submission" date="2016-03" db="EMBL/GenBank/DDBJ databases">
        <title>Choanephora cucurbitarum.</title>
        <authorList>
            <person name="Min B."/>
            <person name="Park H."/>
            <person name="Park J.-H."/>
            <person name="Shin H.-D."/>
            <person name="Choi I.-G."/>
        </authorList>
    </citation>
    <scope>NUCLEOTIDE SEQUENCE [LARGE SCALE GENOMIC DNA]</scope>
    <source>
        <strain evidence="1 2">KUS-F28377</strain>
    </source>
</reference>
<organism evidence="1 2">
    <name type="scientific">Choanephora cucurbitarum</name>
    <dbReference type="NCBI Taxonomy" id="101091"/>
    <lineage>
        <taxon>Eukaryota</taxon>
        <taxon>Fungi</taxon>
        <taxon>Fungi incertae sedis</taxon>
        <taxon>Mucoromycota</taxon>
        <taxon>Mucoromycotina</taxon>
        <taxon>Mucoromycetes</taxon>
        <taxon>Mucorales</taxon>
        <taxon>Mucorineae</taxon>
        <taxon>Choanephoraceae</taxon>
        <taxon>Choanephoroideae</taxon>
        <taxon>Choanephora</taxon>
    </lineage>
</organism>
<proteinExistence type="predicted"/>
<keyword evidence="2" id="KW-1185">Reference proteome</keyword>
<gene>
    <name evidence="1" type="ORF">A0J61_03234</name>
</gene>
<comment type="caution">
    <text evidence="1">The sequence shown here is derived from an EMBL/GenBank/DDBJ whole genome shotgun (WGS) entry which is preliminary data.</text>
</comment>
<evidence type="ECO:0000313" key="1">
    <source>
        <dbReference type="EMBL" id="OBZ88716.1"/>
    </source>
</evidence>
<sequence length="147" mass="17162">MYNVYQLLASTYLSAINNILVAFNLNECSQTTKGIFSTETLQEIRSKEQKTYKDSKDKFPAHLKEELEEIVYEHGLFDDDMIISKLYSKAIFKKNMKTLSHISNHVLDNCTWRLGYKVSHIVESGAMQEYFGNINPLVRNERRKTRT</sequence>
<name>A0A1C7NJP3_9FUNG</name>
<dbReference type="EMBL" id="LUGH01000136">
    <property type="protein sequence ID" value="OBZ88716.1"/>
    <property type="molecule type" value="Genomic_DNA"/>
</dbReference>
<accession>A0A1C7NJP3</accession>
<dbReference type="Proteomes" id="UP000093000">
    <property type="component" value="Unassembled WGS sequence"/>
</dbReference>
<evidence type="ECO:0000313" key="2">
    <source>
        <dbReference type="Proteomes" id="UP000093000"/>
    </source>
</evidence>
<protein>
    <submittedName>
        <fullName evidence="1">Uncharacterized protein</fullName>
    </submittedName>
</protein>
<dbReference type="AlphaFoldDB" id="A0A1C7NJP3"/>
<dbReference type="InParanoid" id="A0A1C7NJP3"/>